<dbReference type="InterPro" id="IPR013094">
    <property type="entry name" value="AB_hydrolase_3"/>
</dbReference>
<dbReference type="PANTHER" id="PTHR23024:SF674">
    <property type="entry name" value="OS09G0461900 PROTEIN"/>
    <property type="match status" value="1"/>
</dbReference>
<feature type="region of interest" description="Disordered" evidence="1">
    <location>
        <begin position="137"/>
        <end position="173"/>
    </location>
</feature>
<dbReference type="Gene3D" id="3.40.50.1820">
    <property type="entry name" value="alpha/beta hydrolase"/>
    <property type="match status" value="1"/>
</dbReference>
<dbReference type="STRING" id="888268.A0A1E5V2S2"/>
<dbReference type="OrthoDB" id="639065at2759"/>
<sequence>MDPDSELEFDMPGMLRAYNTGHADRFDGTETVPPSSDGGPANGVASKDVVLDPAAGISARLYLPAGVEPSRRLPVVLFIHGGAFMVHTAASPLYYIYAGSLTAAVPALVVSADYRLALENRLPATYDDAFTALKAAGTAPRPRPSPGSLHTGWTEEGEGQPPNSSGSHIKYCI</sequence>
<dbReference type="GO" id="GO:0016787">
    <property type="term" value="F:hydrolase activity"/>
    <property type="evidence" value="ECO:0007669"/>
    <property type="project" value="InterPro"/>
</dbReference>
<evidence type="ECO:0000313" key="3">
    <source>
        <dbReference type="EMBL" id="OEL19388.1"/>
    </source>
</evidence>
<dbReference type="Proteomes" id="UP000095767">
    <property type="component" value="Unassembled WGS sequence"/>
</dbReference>
<evidence type="ECO:0000313" key="4">
    <source>
        <dbReference type="Proteomes" id="UP000095767"/>
    </source>
</evidence>
<organism evidence="3 4">
    <name type="scientific">Dichanthelium oligosanthes</name>
    <dbReference type="NCBI Taxonomy" id="888268"/>
    <lineage>
        <taxon>Eukaryota</taxon>
        <taxon>Viridiplantae</taxon>
        <taxon>Streptophyta</taxon>
        <taxon>Embryophyta</taxon>
        <taxon>Tracheophyta</taxon>
        <taxon>Spermatophyta</taxon>
        <taxon>Magnoliopsida</taxon>
        <taxon>Liliopsida</taxon>
        <taxon>Poales</taxon>
        <taxon>Poaceae</taxon>
        <taxon>PACMAD clade</taxon>
        <taxon>Panicoideae</taxon>
        <taxon>Panicodae</taxon>
        <taxon>Paniceae</taxon>
        <taxon>Dichantheliinae</taxon>
        <taxon>Dichanthelium</taxon>
    </lineage>
</organism>
<name>A0A1E5V2S2_9POAL</name>
<proteinExistence type="predicted"/>
<dbReference type="SUPFAM" id="SSF53474">
    <property type="entry name" value="alpha/beta-Hydrolases"/>
    <property type="match status" value="1"/>
</dbReference>
<protein>
    <submittedName>
        <fullName evidence="3">Putative carboxylesterase 13</fullName>
    </submittedName>
</protein>
<dbReference type="Pfam" id="PF07859">
    <property type="entry name" value="Abhydrolase_3"/>
    <property type="match status" value="1"/>
</dbReference>
<feature type="domain" description="Alpha/beta hydrolase fold-3" evidence="2">
    <location>
        <begin position="76"/>
        <end position="136"/>
    </location>
</feature>
<comment type="caution">
    <text evidence="3">The sequence shown here is derived from an EMBL/GenBank/DDBJ whole genome shotgun (WGS) entry which is preliminary data.</text>
</comment>
<gene>
    <name evidence="3" type="ORF">BAE44_0019591</name>
</gene>
<dbReference type="InterPro" id="IPR050466">
    <property type="entry name" value="Carboxylest/Gibb_receptor"/>
</dbReference>
<evidence type="ECO:0000256" key="1">
    <source>
        <dbReference type="SAM" id="MobiDB-lite"/>
    </source>
</evidence>
<keyword evidence="4" id="KW-1185">Reference proteome</keyword>
<dbReference type="InterPro" id="IPR029058">
    <property type="entry name" value="AB_hydrolase_fold"/>
</dbReference>
<accession>A0A1E5V2S2</accession>
<reference evidence="3 4" key="1">
    <citation type="submission" date="2016-09" db="EMBL/GenBank/DDBJ databases">
        <title>The draft genome of Dichanthelium oligosanthes: A C3 panicoid grass species.</title>
        <authorList>
            <person name="Studer A.J."/>
            <person name="Schnable J.C."/>
            <person name="Brutnell T.P."/>
        </authorList>
    </citation>
    <scope>NUCLEOTIDE SEQUENCE [LARGE SCALE GENOMIC DNA]</scope>
    <source>
        <strain evidence="4">cv. Kellogg 1175</strain>
        <tissue evidence="3">Leaf</tissue>
    </source>
</reference>
<evidence type="ECO:0000259" key="2">
    <source>
        <dbReference type="Pfam" id="PF07859"/>
    </source>
</evidence>
<dbReference type="EMBL" id="LWDX02053827">
    <property type="protein sequence ID" value="OEL19388.1"/>
    <property type="molecule type" value="Genomic_DNA"/>
</dbReference>
<dbReference type="AlphaFoldDB" id="A0A1E5V2S2"/>
<dbReference type="PANTHER" id="PTHR23024">
    <property type="entry name" value="ARYLACETAMIDE DEACETYLASE"/>
    <property type="match status" value="1"/>
</dbReference>